<sequence>MSDAVNTVTPRVIDDAHSEQQVVTPDRPVSSIGQEYHQPQSNISSECTQSTGTLAEDQGERLLSHDHDRDSIKAKPEPEKQTYTKLHRSVYIVIVVILYAAVSLFAWVVTCILVYHPMTLQHYDIWLGQDGMGQGEDYNERWGHTASDLYQKSEKWFQTARVLQSIVNILTIPVASAVCGSAAVVYAQRGKYSKDLSLGQLVLLADKTWSDPLTILDLLFGKLAWKSSGPGINRSKRSYSSALVVFAILLHLLGSIIAPLQQVLLGTKTLHVPTGPQMVIMLTDLPSHLDSAVDGGAEVILPDSNDVVLRTRAAMETAINTQTQAQMWPGANFNCITDEPLDLDTRYICGRGTMFGNMSKLPDPFLAELPSTIHTGLIRQFIPRINSTATYEKITEAEFPRGCENIFGAFYVDYKNTTISAGENTTWGLQACMPNNNTHSPWKFNRDRQDFTEQLYLNITLAGFPYNRVIYTPTASYAKITLHTTAGYFELPNYMNQGVAGPLLDKDP</sequence>
<dbReference type="EMBL" id="MU003505">
    <property type="protein sequence ID" value="KAF2471216.1"/>
    <property type="molecule type" value="Genomic_DNA"/>
</dbReference>
<evidence type="ECO:0000313" key="1">
    <source>
        <dbReference type="EMBL" id="KAF2471216.1"/>
    </source>
</evidence>
<proteinExistence type="predicted"/>
<evidence type="ECO:0000313" key="2">
    <source>
        <dbReference type="Proteomes" id="UP000799755"/>
    </source>
</evidence>
<accession>A0ACB6QYD8</accession>
<protein>
    <submittedName>
        <fullName evidence="1">Uncharacterized protein</fullName>
    </submittedName>
</protein>
<dbReference type="Proteomes" id="UP000799755">
    <property type="component" value="Unassembled WGS sequence"/>
</dbReference>
<organism evidence="1 2">
    <name type="scientific">Lindgomyces ingoldianus</name>
    <dbReference type="NCBI Taxonomy" id="673940"/>
    <lineage>
        <taxon>Eukaryota</taxon>
        <taxon>Fungi</taxon>
        <taxon>Dikarya</taxon>
        <taxon>Ascomycota</taxon>
        <taxon>Pezizomycotina</taxon>
        <taxon>Dothideomycetes</taxon>
        <taxon>Pleosporomycetidae</taxon>
        <taxon>Pleosporales</taxon>
        <taxon>Lindgomycetaceae</taxon>
        <taxon>Lindgomyces</taxon>
    </lineage>
</organism>
<name>A0ACB6QYD8_9PLEO</name>
<keyword evidence="2" id="KW-1185">Reference proteome</keyword>
<feature type="non-terminal residue" evidence="1">
    <location>
        <position position="508"/>
    </location>
</feature>
<comment type="caution">
    <text evidence="1">The sequence shown here is derived from an EMBL/GenBank/DDBJ whole genome shotgun (WGS) entry which is preliminary data.</text>
</comment>
<reference evidence="1" key="1">
    <citation type="journal article" date="2020" name="Stud. Mycol.">
        <title>101 Dothideomycetes genomes: a test case for predicting lifestyles and emergence of pathogens.</title>
        <authorList>
            <person name="Haridas S."/>
            <person name="Albert R."/>
            <person name="Binder M."/>
            <person name="Bloem J."/>
            <person name="Labutti K."/>
            <person name="Salamov A."/>
            <person name="Andreopoulos B."/>
            <person name="Baker S."/>
            <person name="Barry K."/>
            <person name="Bills G."/>
            <person name="Bluhm B."/>
            <person name="Cannon C."/>
            <person name="Castanera R."/>
            <person name="Culley D."/>
            <person name="Daum C."/>
            <person name="Ezra D."/>
            <person name="Gonzalez J."/>
            <person name="Henrissat B."/>
            <person name="Kuo A."/>
            <person name="Liang C."/>
            <person name="Lipzen A."/>
            <person name="Lutzoni F."/>
            <person name="Magnuson J."/>
            <person name="Mondo S."/>
            <person name="Nolan M."/>
            <person name="Ohm R."/>
            <person name="Pangilinan J."/>
            <person name="Park H.-J."/>
            <person name="Ramirez L."/>
            <person name="Alfaro M."/>
            <person name="Sun H."/>
            <person name="Tritt A."/>
            <person name="Yoshinaga Y."/>
            <person name="Zwiers L.-H."/>
            <person name="Turgeon B."/>
            <person name="Goodwin S."/>
            <person name="Spatafora J."/>
            <person name="Crous P."/>
            <person name="Grigoriev I."/>
        </authorList>
    </citation>
    <scope>NUCLEOTIDE SEQUENCE</scope>
    <source>
        <strain evidence="1">ATCC 200398</strain>
    </source>
</reference>
<gene>
    <name evidence="1" type="ORF">BDR25DRAFT_223473</name>
</gene>